<evidence type="ECO:0000313" key="3">
    <source>
        <dbReference type="Proteomes" id="UP001151699"/>
    </source>
</evidence>
<proteinExistence type="predicted"/>
<comment type="caution">
    <text evidence="2">The sequence shown here is derived from an EMBL/GenBank/DDBJ whole genome shotgun (WGS) entry which is preliminary data.</text>
</comment>
<dbReference type="PANTHER" id="PTHR33480">
    <property type="entry name" value="SET DOMAIN-CONTAINING PROTEIN-RELATED"/>
    <property type="match status" value="1"/>
</dbReference>
<protein>
    <submittedName>
        <fullName evidence="2">Chitin biosynthesis protein CHS5</fullName>
    </submittedName>
</protein>
<dbReference type="EMBL" id="WJQU01000002">
    <property type="protein sequence ID" value="KAJ6642719.1"/>
    <property type="molecule type" value="Genomic_DNA"/>
</dbReference>
<evidence type="ECO:0000313" key="2">
    <source>
        <dbReference type="EMBL" id="KAJ6642719.1"/>
    </source>
</evidence>
<accession>A0A9Q0S2Y5</accession>
<gene>
    <name evidence="2" type="primary">CHS5</name>
    <name evidence="2" type="ORF">Bhyg_07673</name>
</gene>
<dbReference type="PANTHER" id="PTHR33480:SF1">
    <property type="entry name" value="TYR RECOMBINASE DOMAIN-CONTAINING PROTEIN"/>
    <property type="match status" value="1"/>
</dbReference>
<feature type="region of interest" description="Disordered" evidence="1">
    <location>
        <begin position="657"/>
        <end position="687"/>
    </location>
</feature>
<dbReference type="Proteomes" id="UP001151699">
    <property type="component" value="Chromosome B"/>
</dbReference>
<keyword evidence="3" id="KW-1185">Reference proteome</keyword>
<organism evidence="2 3">
    <name type="scientific">Pseudolycoriella hygida</name>
    <dbReference type="NCBI Taxonomy" id="35572"/>
    <lineage>
        <taxon>Eukaryota</taxon>
        <taxon>Metazoa</taxon>
        <taxon>Ecdysozoa</taxon>
        <taxon>Arthropoda</taxon>
        <taxon>Hexapoda</taxon>
        <taxon>Insecta</taxon>
        <taxon>Pterygota</taxon>
        <taxon>Neoptera</taxon>
        <taxon>Endopterygota</taxon>
        <taxon>Diptera</taxon>
        <taxon>Nematocera</taxon>
        <taxon>Sciaroidea</taxon>
        <taxon>Sciaridae</taxon>
        <taxon>Pseudolycoriella</taxon>
    </lineage>
</organism>
<name>A0A9Q0S2Y5_9DIPT</name>
<sequence length="735" mass="82057">MNFYLDCHRNLEIPEIKACALFRKYSVLCGALNPSSLRGTNLRKHFATMCGKMGLTDNDVTNIAKFTGHSEKVHRDFYRRTTPGHEVVQMSNLLEAARGKVNRSNVKVDDNFRRCKPRKMKCNTNRKVQLKAEKIFERVSQKIIKMTHILLPFCVEQDNDVFFDILKTTIARSKVTQKAMDMRLGMGAGKLSVKPKDLSLNWKSLKSDAQQIRQSKLLGFWMVANYPTMAGKLYWGLPDAPKRSDVVTVGTEELDGGSVDDIILKKLKLRIIELNVSPTTLDKVKHFVKVPNFIGMYNERQISPKVKAFDIEPEFVDECWSALKLGGFTQTEMNLLFKQSKPFINEHASSKAVRFHWFSTLRTNISQEMVKQWKDSPPGVEQLTLESMFNDGEVEEHESAAQVQSRVPMFQMFSERVFVARFNKLRAKHGFAAKPTGRIAMDVIPELGGSRPASSDSSAESRKRALPSVEANDIQFNNAPYVVWVYTDHTRHCDMVCVAVPIISGARDVDFHLSQDNITLNVTYVWPYALLSPAELFRKKLTPGVGGWTMSHPKIHAFLTRLDEMQLSIKSQPPASIVIKLPMKVQRETNTYSFGGVKTSDGSVVMLEFQAFQKVHLRDVSSLFNELDPSSFLEIAMTEGEDSINIGNDELENVAFISPNNNSSMNKRPRTEDNSGGPIESSGGHIKSAGGPVECTCGPIECTGGPVECTGEPIECTGGPVECTGGPIECTGGPI</sequence>
<dbReference type="OrthoDB" id="6356850at2759"/>
<dbReference type="AlphaFoldDB" id="A0A9Q0S2Y5"/>
<evidence type="ECO:0000256" key="1">
    <source>
        <dbReference type="SAM" id="MobiDB-lite"/>
    </source>
</evidence>
<reference evidence="2" key="1">
    <citation type="submission" date="2022-07" db="EMBL/GenBank/DDBJ databases">
        <authorList>
            <person name="Trinca V."/>
            <person name="Uliana J.V.C."/>
            <person name="Torres T.T."/>
            <person name="Ward R.J."/>
            <person name="Monesi N."/>
        </authorList>
    </citation>
    <scope>NUCLEOTIDE SEQUENCE</scope>
    <source>
        <strain evidence="2">HSMRA1968</strain>
        <tissue evidence="2">Whole embryos</tissue>
    </source>
</reference>